<dbReference type="GO" id="GO:0003847">
    <property type="term" value="F:1-alkyl-2-acetylglycerophosphocholine esterase activity"/>
    <property type="evidence" value="ECO:0007669"/>
    <property type="project" value="TreeGrafter"/>
</dbReference>
<evidence type="ECO:0000313" key="4">
    <source>
        <dbReference type="EMBL" id="QDV53993.1"/>
    </source>
</evidence>
<dbReference type="Gene3D" id="3.40.50.1820">
    <property type="entry name" value="alpha/beta hydrolase"/>
    <property type="match status" value="1"/>
</dbReference>
<sequence>MAPRALIFIQHMRPIQKRHIMKPLPITLAILSAAILSATSAIQAETYNPLENPKAKLPEPIDVTIHDASRQRDIPLRIYLPTQSKPAPVVLFSHGLGGARTGSQYLGKHWAARGYAVVYLQHYGSDETIWKEVALRQRIKALKGAASLQNSLDRYQDVPAVLDQLTKWNTDEKHRFHQRFDLKRIGMSGHSFGAVTTQGVSGQSWRFAGKRFTDPRIKAANMFSPSVQGRANPELSFGQVSIPWLLLTGTKDTSPINDTTVENRRQVYQGLPNTIDKYELVLSDAQHSAFSDGRQRLGVPPRNPQHHPVILAVTTAFWDTYLKQNPDARNWLQGKPCRHLLAPQDEWQFEKAK</sequence>
<dbReference type="GO" id="GO:0016042">
    <property type="term" value="P:lipid catabolic process"/>
    <property type="evidence" value="ECO:0007669"/>
    <property type="project" value="UniProtKB-KW"/>
</dbReference>
<name>A0A518ILN9_9PLAN</name>
<organism evidence="4 5">
    <name type="scientific">Gimesia fumaroli</name>
    <dbReference type="NCBI Taxonomy" id="2527976"/>
    <lineage>
        <taxon>Bacteria</taxon>
        <taxon>Pseudomonadati</taxon>
        <taxon>Planctomycetota</taxon>
        <taxon>Planctomycetia</taxon>
        <taxon>Planctomycetales</taxon>
        <taxon>Planctomycetaceae</taxon>
        <taxon>Gimesia</taxon>
    </lineage>
</organism>
<proteinExistence type="predicted"/>
<keyword evidence="1 4" id="KW-0378">Hydrolase</keyword>
<evidence type="ECO:0000256" key="1">
    <source>
        <dbReference type="ARBA" id="ARBA00022801"/>
    </source>
</evidence>
<dbReference type="EMBL" id="CP037452">
    <property type="protein sequence ID" value="QDV53993.1"/>
    <property type="molecule type" value="Genomic_DNA"/>
</dbReference>
<accession>A0A518ILN9</accession>
<dbReference type="SUPFAM" id="SSF53474">
    <property type="entry name" value="alpha/beta-Hydrolases"/>
    <property type="match status" value="1"/>
</dbReference>
<keyword evidence="3" id="KW-0443">Lipid metabolism</keyword>
<dbReference type="InterPro" id="IPR029058">
    <property type="entry name" value="AB_hydrolase_fold"/>
</dbReference>
<evidence type="ECO:0000256" key="3">
    <source>
        <dbReference type="ARBA" id="ARBA00023098"/>
    </source>
</evidence>
<dbReference type="Pfam" id="PF03403">
    <property type="entry name" value="PAF-AH_p_II"/>
    <property type="match status" value="1"/>
</dbReference>
<dbReference type="PANTHER" id="PTHR10272">
    <property type="entry name" value="PLATELET-ACTIVATING FACTOR ACETYLHYDROLASE"/>
    <property type="match status" value="1"/>
</dbReference>
<protein>
    <submittedName>
        <fullName evidence="4">Alpha/beta hydrolase family protein</fullName>
    </submittedName>
</protein>
<keyword evidence="5" id="KW-1185">Reference proteome</keyword>
<keyword evidence="2" id="KW-0442">Lipid degradation</keyword>
<dbReference type="Proteomes" id="UP000318313">
    <property type="component" value="Chromosome"/>
</dbReference>
<reference evidence="4 5" key="1">
    <citation type="submission" date="2019-03" db="EMBL/GenBank/DDBJ databases">
        <title>Deep-cultivation of Planctomycetes and their phenomic and genomic characterization uncovers novel biology.</title>
        <authorList>
            <person name="Wiegand S."/>
            <person name="Jogler M."/>
            <person name="Boedeker C."/>
            <person name="Pinto D."/>
            <person name="Vollmers J."/>
            <person name="Rivas-Marin E."/>
            <person name="Kohn T."/>
            <person name="Peeters S.H."/>
            <person name="Heuer A."/>
            <person name="Rast P."/>
            <person name="Oberbeckmann S."/>
            <person name="Bunk B."/>
            <person name="Jeske O."/>
            <person name="Meyerdierks A."/>
            <person name="Storesund J.E."/>
            <person name="Kallscheuer N."/>
            <person name="Luecker S."/>
            <person name="Lage O.M."/>
            <person name="Pohl T."/>
            <person name="Merkel B.J."/>
            <person name="Hornburger P."/>
            <person name="Mueller R.-W."/>
            <person name="Bruemmer F."/>
            <person name="Labrenz M."/>
            <person name="Spormann A.M."/>
            <person name="Op den Camp H."/>
            <person name="Overmann J."/>
            <person name="Amann R."/>
            <person name="Jetten M.S.M."/>
            <person name="Mascher T."/>
            <person name="Medema M.H."/>
            <person name="Devos D.P."/>
            <person name="Kaster A.-K."/>
            <person name="Ovreas L."/>
            <person name="Rohde M."/>
            <person name="Galperin M.Y."/>
            <person name="Jogler C."/>
        </authorList>
    </citation>
    <scope>NUCLEOTIDE SEQUENCE [LARGE SCALE GENOMIC DNA]</scope>
    <source>
        <strain evidence="4 5">Enr17</strain>
    </source>
</reference>
<dbReference type="KEGG" id="gfm:Enr17x_60760"/>
<dbReference type="AlphaFoldDB" id="A0A518ILN9"/>
<evidence type="ECO:0000256" key="2">
    <source>
        <dbReference type="ARBA" id="ARBA00022963"/>
    </source>
</evidence>
<evidence type="ECO:0000313" key="5">
    <source>
        <dbReference type="Proteomes" id="UP000318313"/>
    </source>
</evidence>
<gene>
    <name evidence="4" type="ORF">Enr17x_60760</name>
</gene>
<dbReference type="PANTHER" id="PTHR10272:SF0">
    <property type="entry name" value="PLATELET-ACTIVATING FACTOR ACETYLHYDROLASE"/>
    <property type="match status" value="1"/>
</dbReference>